<dbReference type="CDD" id="cd00093">
    <property type="entry name" value="HTH_XRE"/>
    <property type="match status" value="3"/>
</dbReference>
<dbReference type="Proteomes" id="UP001407405">
    <property type="component" value="Unassembled WGS sequence"/>
</dbReference>
<gene>
    <name evidence="3" type="ORF">AAIG11_15560</name>
</gene>
<dbReference type="EMBL" id="JBCITM010000023">
    <property type="protein sequence ID" value="MEN1761904.1"/>
    <property type="molecule type" value="Genomic_DNA"/>
</dbReference>
<comment type="caution">
    <text evidence="3">The sequence shown here is derived from an EMBL/GenBank/DDBJ whole genome shotgun (WGS) entry which is preliminary data.</text>
</comment>
<sequence>MINSAALAKIRNKRKMSQREMADHLRVPLKQWQELEKGEKELTPSTFSRMVTALEISDDEIPSWKQLAVGNTGVKIRALRKKQGFSLEQLAALTDLSATYLSEVERGEKIASFSALRSITEVFQVPISLFVGNKRKQSIVGEKLRAARKDRTMTQQQLAEAAGISTAMVAHLENGKVQASLDTIEKISETLGISVCYLILEQEEVEEMIGAITPEMRDILFDPQVQNIIGSICTFSKKEMMMVLNYVHMIRNPHIKA</sequence>
<evidence type="ECO:0000313" key="4">
    <source>
        <dbReference type="Proteomes" id="UP001407405"/>
    </source>
</evidence>
<organism evidence="3 4">
    <name type="scientific">Anoxynatronum sibiricum</name>
    <dbReference type="NCBI Taxonomy" id="210623"/>
    <lineage>
        <taxon>Bacteria</taxon>
        <taxon>Bacillati</taxon>
        <taxon>Bacillota</taxon>
        <taxon>Clostridia</taxon>
        <taxon>Eubacteriales</taxon>
        <taxon>Clostridiaceae</taxon>
        <taxon>Anoxynatronum</taxon>
    </lineage>
</organism>
<reference evidence="3 4" key="1">
    <citation type="submission" date="2024-04" db="EMBL/GenBank/DDBJ databases">
        <title>Genome sequencing and metabolic network reconstruction of aminoacids and betaine degradation by Anoxynatronum sibiricum.</title>
        <authorList>
            <person name="Detkova E.N."/>
            <person name="Boltjanskaja Y.V."/>
            <person name="Mardanov A.V."/>
            <person name="Kevbrin V."/>
        </authorList>
    </citation>
    <scope>NUCLEOTIDE SEQUENCE [LARGE SCALE GENOMIC DNA]</scope>
    <source>
        <strain evidence="3 4">Z-7981</strain>
    </source>
</reference>
<proteinExistence type="predicted"/>
<evidence type="ECO:0000313" key="3">
    <source>
        <dbReference type="EMBL" id="MEN1761904.1"/>
    </source>
</evidence>
<dbReference type="SMART" id="SM00530">
    <property type="entry name" value="HTH_XRE"/>
    <property type="match status" value="3"/>
</dbReference>
<accession>A0ABU9VXL6</accession>
<keyword evidence="1" id="KW-0238">DNA-binding</keyword>
<dbReference type="InterPro" id="IPR010982">
    <property type="entry name" value="Lambda_DNA-bd_dom_sf"/>
</dbReference>
<dbReference type="PANTHER" id="PTHR46797">
    <property type="entry name" value="HTH-TYPE TRANSCRIPTIONAL REGULATOR"/>
    <property type="match status" value="1"/>
</dbReference>
<feature type="domain" description="HTH cro/C1-type" evidence="2">
    <location>
        <begin position="144"/>
        <end position="198"/>
    </location>
</feature>
<evidence type="ECO:0000256" key="1">
    <source>
        <dbReference type="ARBA" id="ARBA00023125"/>
    </source>
</evidence>
<dbReference type="Gene3D" id="1.10.260.40">
    <property type="entry name" value="lambda repressor-like DNA-binding domains"/>
    <property type="match status" value="3"/>
</dbReference>
<evidence type="ECO:0000259" key="2">
    <source>
        <dbReference type="PROSITE" id="PS50943"/>
    </source>
</evidence>
<protein>
    <submittedName>
        <fullName evidence="3">Helix-turn-helix transcriptional regulator</fullName>
    </submittedName>
</protein>
<dbReference type="Pfam" id="PF01381">
    <property type="entry name" value="HTH_3"/>
    <property type="match status" value="2"/>
</dbReference>
<dbReference type="InterPro" id="IPR001387">
    <property type="entry name" value="Cro/C1-type_HTH"/>
</dbReference>
<feature type="domain" description="HTH cro/C1-type" evidence="2">
    <location>
        <begin position="7"/>
        <end position="61"/>
    </location>
</feature>
<name>A0ABU9VXL6_9CLOT</name>
<dbReference type="Pfam" id="PF13560">
    <property type="entry name" value="HTH_31"/>
    <property type="match status" value="1"/>
</dbReference>
<feature type="domain" description="HTH cro/C1-type" evidence="2">
    <location>
        <begin position="76"/>
        <end position="130"/>
    </location>
</feature>
<dbReference type="InterPro" id="IPR050807">
    <property type="entry name" value="TransReg_Diox_bact_type"/>
</dbReference>
<dbReference type="PROSITE" id="PS50943">
    <property type="entry name" value="HTH_CROC1"/>
    <property type="match status" value="3"/>
</dbReference>
<keyword evidence="4" id="KW-1185">Reference proteome</keyword>
<dbReference type="SUPFAM" id="SSF47413">
    <property type="entry name" value="lambda repressor-like DNA-binding domains"/>
    <property type="match status" value="3"/>
</dbReference>
<dbReference type="PANTHER" id="PTHR46797:SF1">
    <property type="entry name" value="METHYLPHOSPHONATE SYNTHASE"/>
    <property type="match status" value="1"/>
</dbReference>